<gene>
    <name evidence="2" type="ORF">D1223_03840</name>
</gene>
<proteinExistence type="predicted"/>
<dbReference type="RefSeq" id="WP_119375066.1">
    <property type="nucleotide sequence ID" value="NZ_QWFX01000005.1"/>
</dbReference>
<evidence type="ECO:0008006" key="4">
    <source>
        <dbReference type="Google" id="ProtNLM"/>
    </source>
</evidence>
<dbReference type="EMBL" id="QWFX01000005">
    <property type="protein sequence ID" value="RIJ32986.1"/>
    <property type="molecule type" value="Genomic_DNA"/>
</dbReference>
<evidence type="ECO:0000256" key="1">
    <source>
        <dbReference type="SAM" id="Phobius"/>
    </source>
</evidence>
<keyword evidence="3" id="KW-1185">Reference proteome</keyword>
<feature type="transmembrane region" description="Helical" evidence="1">
    <location>
        <begin position="45"/>
        <end position="69"/>
    </location>
</feature>
<keyword evidence="1" id="KW-1133">Transmembrane helix</keyword>
<keyword evidence="1" id="KW-0472">Membrane</keyword>
<reference evidence="2 3" key="1">
    <citation type="submission" date="2018-08" db="EMBL/GenBank/DDBJ databases">
        <title>Henriciella mobilis sp. nov., isolated from seawater.</title>
        <authorList>
            <person name="Cheng H."/>
            <person name="Wu Y.-H."/>
            <person name="Xu X.-W."/>
            <person name="Guo L.-L."/>
        </authorList>
    </citation>
    <scope>NUCLEOTIDE SEQUENCE [LARGE SCALE GENOMIC DNA]</scope>
    <source>
        <strain evidence="2 3">JN25</strain>
    </source>
</reference>
<accession>A0A399RMT5</accession>
<feature type="transmembrane region" description="Helical" evidence="1">
    <location>
        <begin position="108"/>
        <end position="125"/>
    </location>
</feature>
<keyword evidence="1" id="KW-0812">Transmembrane</keyword>
<dbReference type="AlphaFoldDB" id="A0A399RMT5"/>
<evidence type="ECO:0000313" key="3">
    <source>
        <dbReference type="Proteomes" id="UP000266385"/>
    </source>
</evidence>
<organism evidence="2 3">
    <name type="scientific">Henriciella mobilis</name>
    <dbReference type="NCBI Taxonomy" id="2305467"/>
    <lineage>
        <taxon>Bacteria</taxon>
        <taxon>Pseudomonadati</taxon>
        <taxon>Pseudomonadota</taxon>
        <taxon>Alphaproteobacteria</taxon>
        <taxon>Hyphomonadales</taxon>
        <taxon>Hyphomonadaceae</taxon>
        <taxon>Henriciella</taxon>
    </lineage>
</organism>
<protein>
    <recommendedName>
        <fullName evidence="4">DUF423 domain-containing protein</fullName>
    </recommendedName>
</protein>
<feature type="transmembrane region" description="Helical" evidence="1">
    <location>
        <begin position="76"/>
        <end position="96"/>
    </location>
</feature>
<evidence type="ECO:0000313" key="2">
    <source>
        <dbReference type="EMBL" id="RIJ32986.1"/>
    </source>
</evidence>
<dbReference type="Proteomes" id="UP000266385">
    <property type="component" value="Unassembled WGS sequence"/>
</dbReference>
<comment type="caution">
    <text evidence="2">The sequence shown here is derived from an EMBL/GenBank/DDBJ whole genome shotgun (WGS) entry which is preliminary data.</text>
</comment>
<sequence length="126" mass="13128">MSLSDILFLIAAGLSVLGALAHEVAGAPKVLKPLEGSGLPKDVIWLHHFSWHVGTVAVLAMAAQFLLAIWHPAGDIFAIIATLTSAGFAVLGITLASFGNKALWHTPAPYPWTLIAVLGGVGLWLG</sequence>
<name>A0A399RMT5_9PROT</name>
<dbReference type="OrthoDB" id="7667463at2"/>